<accession>A0A7G9GNZ3</accession>
<evidence type="ECO:0000313" key="14">
    <source>
        <dbReference type="EMBL" id="QNM12525.1"/>
    </source>
</evidence>
<gene>
    <name evidence="14" type="ORF">H9Q80_00785</name>
</gene>
<dbReference type="RefSeq" id="WP_117452929.1">
    <property type="nucleotide sequence ID" value="NZ_CP060636.1"/>
</dbReference>
<feature type="domain" description="FtsX extracellular" evidence="13">
    <location>
        <begin position="62"/>
        <end position="152"/>
    </location>
</feature>
<dbReference type="PANTHER" id="PTHR47755:SF1">
    <property type="entry name" value="CELL DIVISION PROTEIN FTSX"/>
    <property type="match status" value="1"/>
</dbReference>
<keyword evidence="6 11" id="KW-0812">Transmembrane</keyword>
<dbReference type="GO" id="GO:0005886">
    <property type="term" value="C:plasma membrane"/>
    <property type="evidence" value="ECO:0007669"/>
    <property type="project" value="UniProtKB-SubCell"/>
</dbReference>
<evidence type="ECO:0000256" key="6">
    <source>
        <dbReference type="ARBA" id="ARBA00022692"/>
    </source>
</evidence>
<dbReference type="PANTHER" id="PTHR47755">
    <property type="entry name" value="CELL DIVISION PROTEIN FTSX"/>
    <property type="match status" value="1"/>
</dbReference>
<evidence type="ECO:0000256" key="3">
    <source>
        <dbReference type="ARBA" id="ARBA00021907"/>
    </source>
</evidence>
<name>A0A7G9GNZ3_9FIRM</name>
<keyword evidence="9 10" id="KW-0131">Cell cycle</keyword>
<evidence type="ECO:0000256" key="2">
    <source>
        <dbReference type="ARBA" id="ARBA00007379"/>
    </source>
</evidence>
<dbReference type="AlphaFoldDB" id="A0A7G9GNZ3"/>
<evidence type="ECO:0000256" key="4">
    <source>
        <dbReference type="ARBA" id="ARBA00022475"/>
    </source>
</evidence>
<feature type="transmembrane region" description="Helical" evidence="11">
    <location>
        <begin position="268"/>
        <end position="290"/>
    </location>
</feature>
<dbReference type="Pfam" id="PF02687">
    <property type="entry name" value="FtsX"/>
    <property type="match status" value="1"/>
</dbReference>
<evidence type="ECO:0000259" key="13">
    <source>
        <dbReference type="Pfam" id="PF18075"/>
    </source>
</evidence>
<evidence type="ECO:0000256" key="5">
    <source>
        <dbReference type="ARBA" id="ARBA00022618"/>
    </source>
</evidence>
<keyword evidence="7 11" id="KW-1133">Transmembrane helix</keyword>
<reference evidence="14 15" key="1">
    <citation type="submission" date="2020-08" db="EMBL/GenBank/DDBJ databases">
        <authorList>
            <person name="Liu C."/>
            <person name="Sun Q."/>
        </authorList>
    </citation>
    <scope>NUCLEOTIDE SEQUENCE [LARGE SCALE GENOMIC DNA]</scope>
    <source>
        <strain evidence="14 15">NSJ-61</strain>
    </source>
</reference>
<proteinExistence type="inferred from homology"/>
<evidence type="ECO:0000256" key="1">
    <source>
        <dbReference type="ARBA" id="ARBA00004651"/>
    </source>
</evidence>
<dbReference type="InterPro" id="IPR040690">
    <property type="entry name" value="FtsX_ECD"/>
</dbReference>
<evidence type="ECO:0000256" key="8">
    <source>
        <dbReference type="ARBA" id="ARBA00023136"/>
    </source>
</evidence>
<dbReference type="PIRSF" id="PIRSF003097">
    <property type="entry name" value="FtsX"/>
    <property type="match status" value="1"/>
</dbReference>
<sequence>MISFFKSLPKHIKTAFLSIFRHLAMSLSASSAVTVTLILFAAFLLIAGNVGQFTDNIAEDLSIHVQLNKNYTKDKDITKMKKELEAISGVKKATFSDKDAELELYIKEMGEEFAMYRGKENPLFPAYYVSVKDADRIKAITDEISKKDFVKEAVYGGTSVSDMVKLLDKVRTGGMIFVVLLTALAIFLISNSIKMTIYARNNEISIMRNVGAANWYIKVPFMIEGMLIGLIGSIIPCLVAYFGYAYLYDMANGQIVTSMFALLPVYPFALKVCGILILGGMGVGLVGSFFSTTKYLHWKR</sequence>
<dbReference type="InterPro" id="IPR058204">
    <property type="entry name" value="FtsX_firmicutes-type"/>
</dbReference>
<dbReference type="Pfam" id="PF18075">
    <property type="entry name" value="FtsX_ECD"/>
    <property type="match status" value="1"/>
</dbReference>
<dbReference type="GO" id="GO:0051301">
    <property type="term" value="P:cell division"/>
    <property type="evidence" value="ECO:0007669"/>
    <property type="project" value="UniProtKB-KW"/>
</dbReference>
<evidence type="ECO:0000256" key="7">
    <source>
        <dbReference type="ARBA" id="ARBA00022989"/>
    </source>
</evidence>
<comment type="similarity">
    <text evidence="2 10">Belongs to the ABC-4 integral membrane protein family. FtsX subfamily.</text>
</comment>
<evidence type="ECO:0000259" key="12">
    <source>
        <dbReference type="Pfam" id="PF02687"/>
    </source>
</evidence>
<evidence type="ECO:0000256" key="9">
    <source>
        <dbReference type="ARBA" id="ARBA00023306"/>
    </source>
</evidence>
<comment type="subcellular location">
    <subcellularLocation>
        <location evidence="1">Cell membrane</location>
        <topology evidence="1">Multi-pass membrane protein</topology>
    </subcellularLocation>
</comment>
<dbReference type="KEGG" id="ehn:H9Q80_00785"/>
<keyword evidence="4 10" id="KW-1003">Cell membrane</keyword>
<feature type="transmembrane region" description="Helical" evidence="11">
    <location>
        <begin position="227"/>
        <end position="248"/>
    </location>
</feature>
<dbReference type="InterPro" id="IPR003838">
    <property type="entry name" value="ABC3_permease_C"/>
</dbReference>
<keyword evidence="15" id="KW-1185">Reference proteome</keyword>
<evidence type="ECO:0000313" key="15">
    <source>
        <dbReference type="Proteomes" id="UP000515856"/>
    </source>
</evidence>
<dbReference type="NCBIfam" id="NF038347">
    <property type="entry name" value="FtsX_Gpos"/>
    <property type="match status" value="1"/>
</dbReference>
<evidence type="ECO:0000256" key="11">
    <source>
        <dbReference type="SAM" id="Phobius"/>
    </source>
</evidence>
<feature type="transmembrane region" description="Helical" evidence="11">
    <location>
        <begin position="20"/>
        <end position="46"/>
    </location>
</feature>
<dbReference type="InterPro" id="IPR004513">
    <property type="entry name" value="FtsX"/>
</dbReference>
<feature type="domain" description="ABC3 transporter permease C-terminal" evidence="12">
    <location>
        <begin position="175"/>
        <end position="296"/>
    </location>
</feature>
<dbReference type="Gene3D" id="3.30.70.3040">
    <property type="match status" value="1"/>
</dbReference>
<dbReference type="Proteomes" id="UP000515856">
    <property type="component" value="Chromosome"/>
</dbReference>
<organism evidence="14 15">
    <name type="scientific">[Eubacterium] hominis</name>
    <dbReference type="NCBI Taxonomy" id="2764325"/>
    <lineage>
        <taxon>Bacteria</taxon>
        <taxon>Bacillati</taxon>
        <taxon>Bacillota</taxon>
        <taxon>Erysipelotrichia</taxon>
        <taxon>Erysipelotrichales</taxon>
        <taxon>Erysipelotrichaceae</taxon>
        <taxon>Amedibacillus</taxon>
    </lineage>
</organism>
<evidence type="ECO:0000256" key="10">
    <source>
        <dbReference type="PIRNR" id="PIRNR003097"/>
    </source>
</evidence>
<protein>
    <recommendedName>
        <fullName evidence="3 10">Cell division protein FtsX</fullName>
    </recommendedName>
</protein>
<dbReference type="EMBL" id="CP060636">
    <property type="protein sequence ID" value="QNM12525.1"/>
    <property type="molecule type" value="Genomic_DNA"/>
</dbReference>
<feature type="transmembrane region" description="Helical" evidence="11">
    <location>
        <begin position="172"/>
        <end position="190"/>
    </location>
</feature>
<comment type="function">
    <text evidence="10">Part of the ABC transporter FtsEX involved in asymmetric cellular division facilitating the initiation of sporulation.</text>
</comment>
<keyword evidence="8 10" id="KW-0472">Membrane</keyword>
<keyword evidence="5 10" id="KW-0132">Cell division</keyword>